<dbReference type="Proteomes" id="UP000623467">
    <property type="component" value="Unassembled WGS sequence"/>
</dbReference>
<dbReference type="AlphaFoldDB" id="A0A8H6YMM0"/>
<evidence type="ECO:0000313" key="3">
    <source>
        <dbReference type="EMBL" id="KAF7361011.1"/>
    </source>
</evidence>
<dbReference type="PANTHER" id="PTHR31836">
    <property type="match status" value="1"/>
</dbReference>
<evidence type="ECO:0008006" key="5">
    <source>
        <dbReference type="Google" id="ProtNLM"/>
    </source>
</evidence>
<evidence type="ECO:0000313" key="4">
    <source>
        <dbReference type="Proteomes" id="UP000623467"/>
    </source>
</evidence>
<sequence length="249" mass="25570">MAFKVFVPLFAIVLAAGVNATPVASPETNALAEVEKRGTPGNVYVCPQTNWGGTCAVISAANWCNPMSGWEYDTQSIGPDSGATCYGYSNTDCTGTKWTFTYPGDATGGSSTANPWGLKIGSMYCAVGGGGGSSVNGLGTRSTSGSKQLIPIRAATYYYPNGGYGACGWTIQNSDMAVAMGSGNWNGGSHCGATMTVTYGSTTIQVTVADLCPGCQGANGIDLTQGAMAAMDPNWYPHGVDSVTWSVSY</sequence>
<feature type="signal peptide" evidence="2">
    <location>
        <begin position="1"/>
        <end position="20"/>
    </location>
</feature>
<dbReference type="OrthoDB" id="623670at2759"/>
<dbReference type="SUPFAM" id="SSF50685">
    <property type="entry name" value="Barwin-like endoglucanases"/>
    <property type="match status" value="1"/>
</dbReference>
<reference evidence="3" key="1">
    <citation type="submission" date="2020-05" db="EMBL/GenBank/DDBJ databases">
        <title>Mycena genomes resolve the evolution of fungal bioluminescence.</title>
        <authorList>
            <person name="Tsai I.J."/>
        </authorList>
    </citation>
    <scope>NUCLEOTIDE SEQUENCE</scope>
    <source>
        <strain evidence="3">160909Yilan</strain>
    </source>
</reference>
<keyword evidence="1 2" id="KW-0732">Signal</keyword>
<keyword evidence="4" id="KW-1185">Reference proteome</keyword>
<feature type="chain" id="PRO_5034938089" description="RlpA-like protein double-psi beta-barrel domain-containing protein" evidence="2">
    <location>
        <begin position="21"/>
        <end position="249"/>
    </location>
</feature>
<proteinExistence type="predicted"/>
<accession>A0A8H6YMM0</accession>
<name>A0A8H6YMM0_9AGAR</name>
<dbReference type="InterPro" id="IPR051477">
    <property type="entry name" value="Expansin_CellWall"/>
</dbReference>
<evidence type="ECO:0000256" key="1">
    <source>
        <dbReference type="ARBA" id="ARBA00022729"/>
    </source>
</evidence>
<evidence type="ECO:0000256" key="2">
    <source>
        <dbReference type="SAM" id="SignalP"/>
    </source>
</evidence>
<organism evidence="3 4">
    <name type="scientific">Mycena sanguinolenta</name>
    <dbReference type="NCBI Taxonomy" id="230812"/>
    <lineage>
        <taxon>Eukaryota</taxon>
        <taxon>Fungi</taxon>
        <taxon>Dikarya</taxon>
        <taxon>Basidiomycota</taxon>
        <taxon>Agaricomycotina</taxon>
        <taxon>Agaricomycetes</taxon>
        <taxon>Agaricomycetidae</taxon>
        <taxon>Agaricales</taxon>
        <taxon>Marasmiineae</taxon>
        <taxon>Mycenaceae</taxon>
        <taxon>Mycena</taxon>
    </lineage>
</organism>
<protein>
    <recommendedName>
        <fullName evidence="5">RlpA-like protein double-psi beta-barrel domain-containing protein</fullName>
    </recommendedName>
</protein>
<comment type="caution">
    <text evidence="3">The sequence shown here is derived from an EMBL/GenBank/DDBJ whole genome shotgun (WGS) entry which is preliminary data.</text>
</comment>
<gene>
    <name evidence="3" type="ORF">MSAN_01131300</name>
</gene>
<dbReference type="InterPro" id="IPR036908">
    <property type="entry name" value="RlpA-like_sf"/>
</dbReference>
<dbReference type="PANTHER" id="PTHR31836:SF28">
    <property type="entry name" value="SRCR DOMAIN-CONTAINING PROTEIN-RELATED"/>
    <property type="match status" value="1"/>
</dbReference>
<dbReference type="EMBL" id="JACAZH010000008">
    <property type="protein sequence ID" value="KAF7361011.1"/>
    <property type="molecule type" value="Genomic_DNA"/>
</dbReference>
<dbReference type="CDD" id="cd22191">
    <property type="entry name" value="DPBB_RlpA_EXP_N-like"/>
    <property type="match status" value="1"/>
</dbReference>
<dbReference type="Gene3D" id="2.40.40.10">
    <property type="entry name" value="RlpA-like domain"/>
    <property type="match status" value="1"/>
</dbReference>